<keyword evidence="2" id="KW-0449">Lipoprotein</keyword>
<dbReference type="PROSITE" id="PS51257">
    <property type="entry name" value="PROKAR_LIPOPROTEIN"/>
    <property type="match status" value="1"/>
</dbReference>
<evidence type="ECO:0000256" key="1">
    <source>
        <dbReference type="SAM" id="SignalP"/>
    </source>
</evidence>
<accession>A0A841GFY6</accession>
<sequence>MKKLMLLLSALLFVGCAATWPQKANLNPVVDDQLDGFYQPGVDVSIDGQDERAGSQIIKIALPDSPVTLIPNQVAPHILLAERLQDGFLQQGLARGNQSNISINVVVEELQATLTKPGVMFNSSAKSRIKLTITNNGNILNKEYNRVSSKDSVTRPDIHDLEVLLNEQLSEIMAQALADNQIRGAIKGQF</sequence>
<reference evidence="2 3" key="1">
    <citation type="submission" date="2020-08" db="EMBL/GenBank/DDBJ databases">
        <title>Genomic Encyclopedia of Type Strains, Phase IV (KMG-IV): sequencing the most valuable type-strain genomes for metagenomic binning, comparative biology and taxonomic classification.</title>
        <authorList>
            <person name="Goeker M."/>
        </authorList>
    </citation>
    <scope>NUCLEOTIDE SEQUENCE [LARGE SCALE GENOMIC DNA]</scope>
    <source>
        <strain evidence="2 3">DSM 22975</strain>
    </source>
</reference>
<evidence type="ECO:0000313" key="2">
    <source>
        <dbReference type="EMBL" id="MBB6054171.1"/>
    </source>
</evidence>
<dbReference type="Proteomes" id="UP000585721">
    <property type="component" value="Unassembled WGS sequence"/>
</dbReference>
<dbReference type="EMBL" id="JACHGR010000001">
    <property type="protein sequence ID" value="MBB6054171.1"/>
    <property type="molecule type" value="Genomic_DNA"/>
</dbReference>
<dbReference type="AlphaFoldDB" id="A0A841GFY6"/>
<feature type="signal peptide" evidence="1">
    <location>
        <begin position="1"/>
        <end position="24"/>
    </location>
</feature>
<dbReference type="Pfam" id="PF03923">
    <property type="entry name" value="Lipoprotein_16"/>
    <property type="match status" value="1"/>
</dbReference>
<keyword evidence="1" id="KW-0732">Signal</keyword>
<comment type="caution">
    <text evidence="2">The sequence shown here is derived from an EMBL/GenBank/DDBJ whole genome shotgun (WGS) entry which is preliminary data.</text>
</comment>
<name>A0A841GFY6_9GAMM</name>
<keyword evidence="3" id="KW-1185">Reference proteome</keyword>
<dbReference type="InterPro" id="IPR005619">
    <property type="entry name" value="Uncharacterised_YajG"/>
</dbReference>
<dbReference type="RefSeq" id="WP_188025000.1">
    <property type="nucleotide sequence ID" value="NZ_JACHGR010000001.1"/>
</dbReference>
<protein>
    <submittedName>
        <fullName evidence="2">Putative lipoprotein</fullName>
    </submittedName>
</protein>
<gene>
    <name evidence="2" type="ORF">HNR75_000036</name>
</gene>
<evidence type="ECO:0000313" key="3">
    <source>
        <dbReference type="Proteomes" id="UP000585721"/>
    </source>
</evidence>
<organism evidence="2 3">
    <name type="scientific">Tolumonas osonensis</name>
    <dbReference type="NCBI Taxonomy" id="675874"/>
    <lineage>
        <taxon>Bacteria</taxon>
        <taxon>Pseudomonadati</taxon>
        <taxon>Pseudomonadota</taxon>
        <taxon>Gammaproteobacteria</taxon>
        <taxon>Aeromonadales</taxon>
        <taxon>Aeromonadaceae</taxon>
        <taxon>Tolumonas</taxon>
    </lineage>
</organism>
<proteinExistence type="predicted"/>
<feature type="chain" id="PRO_5032661285" evidence="1">
    <location>
        <begin position="25"/>
        <end position="190"/>
    </location>
</feature>